<evidence type="ECO:0000256" key="1">
    <source>
        <dbReference type="ARBA" id="ARBA00000085"/>
    </source>
</evidence>
<keyword evidence="6" id="KW-1185">Reference proteome</keyword>
<dbReference type="RefSeq" id="WP_254295991.1">
    <property type="nucleotide sequence ID" value="NZ_JAMLDX010000019.1"/>
</dbReference>
<keyword evidence="5" id="KW-0067">ATP-binding</keyword>
<dbReference type="InterPro" id="IPR004358">
    <property type="entry name" value="Sig_transdc_His_kin-like_C"/>
</dbReference>
<proteinExistence type="predicted"/>
<feature type="domain" description="Histidine kinase/HSP90-like ATPase" evidence="4">
    <location>
        <begin position="298"/>
        <end position="358"/>
    </location>
</feature>
<dbReference type="EC" id="2.7.13.3" evidence="2"/>
<dbReference type="PRINTS" id="PR00344">
    <property type="entry name" value="BCTRLSENSOR"/>
</dbReference>
<dbReference type="SUPFAM" id="SSF55874">
    <property type="entry name" value="ATPase domain of HSP90 chaperone/DNA topoisomerase II/histidine kinase"/>
    <property type="match status" value="1"/>
</dbReference>
<dbReference type="GO" id="GO:0004673">
    <property type="term" value="F:protein histidine kinase activity"/>
    <property type="evidence" value="ECO:0007669"/>
    <property type="project" value="UniProtKB-EC"/>
</dbReference>
<comment type="catalytic activity">
    <reaction evidence="1">
        <text>ATP + protein L-histidine = ADP + protein N-phospho-L-histidine.</text>
        <dbReference type="EC" id="2.7.13.3"/>
    </reaction>
</comment>
<dbReference type="Proteomes" id="UP001139451">
    <property type="component" value="Unassembled WGS sequence"/>
</dbReference>
<dbReference type="EMBL" id="JAMLDX010000019">
    <property type="protein sequence ID" value="MCP3732486.1"/>
    <property type="molecule type" value="Genomic_DNA"/>
</dbReference>
<evidence type="ECO:0000256" key="2">
    <source>
        <dbReference type="ARBA" id="ARBA00012438"/>
    </source>
</evidence>
<dbReference type="Gene3D" id="3.30.565.10">
    <property type="entry name" value="Histidine kinase-like ATPase, C-terminal domain"/>
    <property type="match status" value="1"/>
</dbReference>
<protein>
    <recommendedName>
        <fullName evidence="2">histidine kinase</fullName>
        <ecNumber evidence="2">2.7.13.3</ecNumber>
    </recommendedName>
</protein>
<dbReference type="Pfam" id="PF02518">
    <property type="entry name" value="HATPase_c"/>
    <property type="match status" value="1"/>
</dbReference>
<accession>A0A9X2HQC1</accession>
<organism evidence="5 6">
    <name type="scientific">Sphingomonas tagetis</name>
    <dbReference type="NCBI Taxonomy" id="2949092"/>
    <lineage>
        <taxon>Bacteria</taxon>
        <taxon>Pseudomonadati</taxon>
        <taxon>Pseudomonadota</taxon>
        <taxon>Alphaproteobacteria</taxon>
        <taxon>Sphingomonadales</taxon>
        <taxon>Sphingomonadaceae</taxon>
        <taxon>Sphingomonas</taxon>
    </lineage>
</organism>
<dbReference type="InterPro" id="IPR003594">
    <property type="entry name" value="HATPase_dom"/>
</dbReference>
<evidence type="ECO:0000259" key="4">
    <source>
        <dbReference type="Pfam" id="PF02518"/>
    </source>
</evidence>
<comment type="caution">
    <text evidence="5">The sequence shown here is derived from an EMBL/GenBank/DDBJ whole genome shotgun (WGS) entry which is preliminary data.</text>
</comment>
<gene>
    <name evidence="5" type="ORF">M9978_18850</name>
</gene>
<evidence type="ECO:0000256" key="3">
    <source>
        <dbReference type="SAM" id="SignalP"/>
    </source>
</evidence>
<evidence type="ECO:0000313" key="6">
    <source>
        <dbReference type="Proteomes" id="UP001139451"/>
    </source>
</evidence>
<reference evidence="5" key="1">
    <citation type="submission" date="2022-05" db="EMBL/GenBank/DDBJ databases">
        <title>Sphingomonas sp. strain MG17 Genome sequencing and assembly.</title>
        <authorList>
            <person name="Kim I."/>
        </authorList>
    </citation>
    <scope>NUCLEOTIDE SEQUENCE</scope>
    <source>
        <strain evidence="5">MG17</strain>
    </source>
</reference>
<dbReference type="GO" id="GO:0005524">
    <property type="term" value="F:ATP binding"/>
    <property type="evidence" value="ECO:0007669"/>
    <property type="project" value="UniProtKB-KW"/>
</dbReference>
<feature type="chain" id="PRO_5040837985" description="histidine kinase" evidence="3">
    <location>
        <begin position="30"/>
        <end position="362"/>
    </location>
</feature>
<evidence type="ECO:0000313" key="5">
    <source>
        <dbReference type="EMBL" id="MCP3732486.1"/>
    </source>
</evidence>
<dbReference type="AlphaFoldDB" id="A0A9X2HQC1"/>
<sequence>MVDRRARHIKRLGLSVSAVALAGSSQAIAQTQPPCIPAELGYCVIDNGGTTGSVTLASPAMLIKRGTISGIDGVIVNGPGVIPADTPTPVMAIVDNRAGATIAGTGGTATRGTNPLTVINAGTINGNVQGALMYVANGGVLNGNLVLGTGQPAEFGSQLFVQRSASTGVTGSITAGNGIDFWVRSYAASASASLGAALPITFEVEGIEARGAGTTVTTVASSPDAIHGLMLMGDGNIVNRADVSLFNTVGAGFPNGAQIFTSAIGYGGVPETNAFFTFGFVNPANPTQTLANYSLPVPTGDAARLFDNYFQGAAGSSSVGGFGLGLASARRMAAMFGGTLALDHRWKSGCAFVLHLPHSARL</sequence>
<dbReference type="InterPro" id="IPR036890">
    <property type="entry name" value="HATPase_C_sf"/>
</dbReference>
<feature type="signal peptide" evidence="3">
    <location>
        <begin position="1"/>
        <end position="29"/>
    </location>
</feature>
<keyword evidence="3" id="KW-0732">Signal</keyword>
<keyword evidence="5" id="KW-0547">Nucleotide-binding</keyword>
<name>A0A9X2HQC1_9SPHN</name>